<comment type="caution">
    <text evidence="2">The sequence shown here is derived from an EMBL/GenBank/DDBJ whole genome shotgun (WGS) entry which is preliminary data.</text>
</comment>
<evidence type="ECO:0000256" key="1">
    <source>
        <dbReference type="SAM" id="MobiDB-lite"/>
    </source>
</evidence>
<proteinExistence type="predicted"/>
<organism evidence="2 3">
    <name type="scientific">Actinomortierella ambigua</name>
    <dbReference type="NCBI Taxonomy" id="1343610"/>
    <lineage>
        <taxon>Eukaryota</taxon>
        <taxon>Fungi</taxon>
        <taxon>Fungi incertae sedis</taxon>
        <taxon>Mucoromycota</taxon>
        <taxon>Mortierellomycotina</taxon>
        <taxon>Mortierellomycetes</taxon>
        <taxon>Mortierellales</taxon>
        <taxon>Mortierellaceae</taxon>
        <taxon>Actinomortierella</taxon>
    </lineage>
</organism>
<dbReference type="AlphaFoldDB" id="A0A9P6Q9U3"/>
<feature type="compositionally biased region" description="Low complexity" evidence="1">
    <location>
        <begin position="44"/>
        <end position="55"/>
    </location>
</feature>
<feature type="region of interest" description="Disordered" evidence="1">
    <location>
        <begin position="1"/>
        <end position="78"/>
    </location>
</feature>
<sequence>MFGRSQQHSGRPLSSPRLAQYIPRQQRCHQHHQYRRPDHIVMTSSASASASASSSSPPPSSRTPSGSSRSTVSKNSRAFGGTSWSLPSGAIVDDRLREVVEALPHESALHSFIVEDVDALLALFDDAKDKEEITRTMLLAEKPSEEFRRVSHKCIAQVLDSCQRNGYAFLRQASEAWFNHNLRGFLPIALSAHPLFAYRPGEITSESLAHRRRKQDEREGRQYMGHKVDGMVVVRLRTVEICWTEAAKMDGGLNTTKSLHDTLKLMKLMKDGHDMVREKAPRCLLSISGIWSPDLRPFDLYRRRPGRFYQAVEKETISFPSSWYNKGDTTRVLVVTAHIFKLR</sequence>
<keyword evidence="3" id="KW-1185">Reference proteome</keyword>
<evidence type="ECO:0000313" key="2">
    <source>
        <dbReference type="EMBL" id="KAG0261993.1"/>
    </source>
</evidence>
<dbReference type="EMBL" id="JAAAJB010000200">
    <property type="protein sequence ID" value="KAG0261993.1"/>
    <property type="molecule type" value="Genomic_DNA"/>
</dbReference>
<reference evidence="2" key="1">
    <citation type="journal article" date="2020" name="Fungal Divers.">
        <title>Resolving the Mortierellaceae phylogeny through synthesis of multi-gene phylogenetics and phylogenomics.</title>
        <authorList>
            <person name="Vandepol N."/>
            <person name="Liber J."/>
            <person name="Desiro A."/>
            <person name="Na H."/>
            <person name="Kennedy M."/>
            <person name="Barry K."/>
            <person name="Grigoriev I.V."/>
            <person name="Miller A.N."/>
            <person name="O'Donnell K."/>
            <person name="Stajich J.E."/>
            <person name="Bonito G."/>
        </authorList>
    </citation>
    <scope>NUCLEOTIDE SEQUENCE</scope>
    <source>
        <strain evidence="2">BC1065</strain>
    </source>
</reference>
<name>A0A9P6Q9U3_9FUNG</name>
<evidence type="ECO:0000313" key="3">
    <source>
        <dbReference type="Proteomes" id="UP000807716"/>
    </source>
</evidence>
<gene>
    <name evidence="2" type="ORF">DFQ27_002670</name>
</gene>
<dbReference type="OrthoDB" id="2427805at2759"/>
<protein>
    <submittedName>
        <fullName evidence="2">Uncharacterized protein</fullName>
    </submittedName>
</protein>
<dbReference type="Proteomes" id="UP000807716">
    <property type="component" value="Unassembled WGS sequence"/>
</dbReference>
<accession>A0A9P6Q9U3</accession>
<feature type="compositionally biased region" description="Low complexity" evidence="1">
    <location>
        <begin position="62"/>
        <end position="73"/>
    </location>
</feature>